<dbReference type="PRINTS" id="PR01576">
    <property type="entry name" value="PDEFORMYLASE"/>
</dbReference>
<dbReference type="GO" id="GO:0046872">
    <property type="term" value="F:metal ion binding"/>
    <property type="evidence" value="ECO:0007669"/>
    <property type="project" value="UniProtKB-KW"/>
</dbReference>
<dbReference type="InterPro" id="IPR036821">
    <property type="entry name" value="Peptide_deformylase_sf"/>
</dbReference>
<comment type="catalytic activity">
    <reaction evidence="2">
        <text>N-terminal N-formyl-L-methionyl-[peptide] + H2O = N-terminal L-methionyl-[peptide] + formate</text>
        <dbReference type="Rhea" id="RHEA:24420"/>
        <dbReference type="Rhea" id="RHEA-COMP:10639"/>
        <dbReference type="Rhea" id="RHEA-COMP:10640"/>
        <dbReference type="ChEBI" id="CHEBI:15377"/>
        <dbReference type="ChEBI" id="CHEBI:15740"/>
        <dbReference type="ChEBI" id="CHEBI:49298"/>
        <dbReference type="ChEBI" id="CHEBI:64731"/>
        <dbReference type="EC" id="3.5.1.88"/>
    </reaction>
</comment>
<dbReference type="PROSITE" id="PS50943">
    <property type="entry name" value="HTH_CROC1"/>
    <property type="match status" value="1"/>
</dbReference>
<keyword evidence="6" id="KW-1185">Reference proteome</keyword>
<evidence type="ECO:0000256" key="2">
    <source>
        <dbReference type="HAMAP-Rule" id="MF_00163"/>
    </source>
</evidence>
<gene>
    <name evidence="2" type="primary">def</name>
    <name evidence="5" type="ORF">BJ969_001149</name>
</gene>
<sequence length="522" mass="59005">MSSRTRTPDAMGMVAMTGQAKADLDATPEQDVFVAEFRRWRDVRGLSRSALARGMGYSRSYVSKVESGGEHASREFAQAADSALNAGGSLRRAWREQNTVPAPRKPSPPQHAAPATEPAGGLVVEHDHAELFYVNGSYRATMRRHLVNNGTEPITRYLIRISVDRFPGDPERSNRLYRDNPLTWEEIDLQAWHGEKREEPMRWSVQHDRDAFKEVWLLFANDSGRFPLYPGESAWIEYTYTVSDDKWGHWFRRAVRLPTQRLSVTLNFPTELDPAVWGLHTSMTAESMPFHTAIETRHEQDRTIYAWSTEDPPLHARYRLEWHFRNDSPTAPSGPPKPSETMTALGIVQDGDPMLRRSARPFTLPDEAEDARRVINELHSATQRISKAHTFGKGMGIAAPQIGIERAAAIVRPPGSDDLITLLNPRIIEAGEQGDEQYEGCLSFFDVRCLVPRPVVVHVEHQDITGERRITIFERGVARLVAHEVDHLYGVLCRDHLAPDVTPIPVEQYRGTGSGWHYPSES</sequence>
<dbReference type="GO" id="GO:0042586">
    <property type="term" value="F:peptide deformylase activity"/>
    <property type="evidence" value="ECO:0007669"/>
    <property type="project" value="UniProtKB-UniRule"/>
</dbReference>
<evidence type="ECO:0000259" key="4">
    <source>
        <dbReference type="PROSITE" id="PS50943"/>
    </source>
</evidence>
<comment type="function">
    <text evidence="2">Removes the formyl group from the N-terminal Met of newly synthesized proteins. Requires at least a dipeptide for an efficient rate of reaction. N-terminal L-methionine is a prerequisite for activity but the enzyme has broad specificity at other positions.</text>
</comment>
<dbReference type="PANTHER" id="PTHR10458">
    <property type="entry name" value="PEPTIDE DEFORMYLASE"/>
    <property type="match status" value="1"/>
</dbReference>
<dbReference type="EMBL" id="JACHIV010000001">
    <property type="protein sequence ID" value="MBB5068061.1"/>
    <property type="molecule type" value="Genomic_DNA"/>
</dbReference>
<dbReference type="Pfam" id="PF01327">
    <property type="entry name" value="Pep_deformylase"/>
    <property type="match status" value="1"/>
</dbReference>
<dbReference type="InterPro" id="IPR010982">
    <property type="entry name" value="Lambda_DNA-bd_dom_sf"/>
</dbReference>
<keyword evidence="2" id="KW-0378">Hydrolase</keyword>
<feature type="binding site" evidence="2">
    <location>
        <position position="487"/>
    </location>
    <ligand>
        <name>Fe cation</name>
        <dbReference type="ChEBI" id="CHEBI:24875"/>
    </ligand>
</feature>
<evidence type="ECO:0000313" key="6">
    <source>
        <dbReference type="Proteomes" id="UP000580474"/>
    </source>
</evidence>
<dbReference type="PANTHER" id="PTHR10458:SF22">
    <property type="entry name" value="PEPTIDE DEFORMYLASE"/>
    <property type="match status" value="1"/>
</dbReference>
<feature type="region of interest" description="Disordered" evidence="3">
    <location>
        <begin position="98"/>
        <end position="118"/>
    </location>
</feature>
<keyword evidence="2" id="KW-0648">Protein biosynthesis</keyword>
<dbReference type="CDD" id="cd00093">
    <property type="entry name" value="HTH_XRE"/>
    <property type="match status" value="1"/>
</dbReference>
<evidence type="ECO:0000256" key="3">
    <source>
        <dbReference type="SAM" id="MobiDB-lite"/>
    </source>
</evidence>
<reference evidence="5 6" key="1">
    <citation type="submission" date="2020-08" db="EMBL/GenBank/DDBJ databases">
        <title>Sequencing the genomes of 1000 actinobacteria strains.</title>
        <authorList>
            <person name="Klenk H.-P."/>
        </authorList>
    </citation>
    <scope>NUCLEOTIDE SEQUENCE [LARGE SCALE GENOMIC DNA]</scope>
    <source>
        <strain evidence="5 6">DSM 45582</strain>
    </source>
</reference>
<proteinExistence type="inferred from homology"/>
<comment type="cofactor">
    <cofactor evidence="2">
        <name>Fe(2+)</name>
        <dbReference type="ChEBI" id="CHEBI:29033"/>
    </cofactor>
    <text evidence="2">Binds 1 Fe(2+) ion.</text>
</comment>
<dbReference type="GO" id="GO:0003677">
    <property type="term" value="F:DNA binding"/>
    <property type="evidence" value="ECO:0007669"/>
    <property type="project" value="InterPro"/>
</dbReference>
<feature type="domain" description="HTH cro/C1-type" evidence="4">
    <location>
        <begin position="37"/>
        <end position="68"/>
    </location>
</feature>
<dbReference type="EC" id="3.5.1.88" evidence="2"/>
<feature type="binding site" evidence="2">
    <location>
        <position position="441"/>
    </location>
    <ligand>
        <name>Fe cation</name>
        <dbReference type="ChEBI" id="CHEBI:24875"/>
    </ligand>
</feature>
<keyword evidence="2" id="KW-0408">Iron</keyword>
<comment type="similarity">
    <text evidence="1 2">Belongs to the polypeptide deformylase family.</text>
</comment>
<evidence type="ECO:0000256" key="1">
    <source>
        <dbReference type="ARBA" id="ARBA00010759"/>
    </source>
</evidence>
<feature type="binding site" evidence="2">
    <location>
        <position position="483"/>
    </location>
    <ligand>
        <name>Fe cation</name>
        <dbReference type="ChEBI" id="CHEBI:24875"/>
    </ligand>
</feature>
<name>A0A840NB10_9PSEU</name>
<accession>A0A840NB10</accession>
<dbReference type="SUPFAM" id="SSF56420">
    <property type="entry name" value="Peptide deformylase"/>
    <property type="match status" value="1"/>
</dbReference>
<dbReference type="SMART" id="SM00530">
    <property type="entry name" value="HTH_XRE"/>
    <property type="match status" value="1"/>
</dbReference>
<dbReference type="Gene3D" id="1.10.260.40">
    <property type="entry name" value="lambda repressor-like DNA-binding domains"/>
    <property type="match status" value="1"/>
</dbReference>
<organism evidence="5 6">
    <name type="scientific">Saccharopolyspora gloriosae</name>
    <dbReference type="NCBI Taxonomy" id="455344"/>
    <lineage>
        <taxon>Bacteria</taxon>
        <taxon>Bacillati</taxon>
        <taxon>Actinomycetota</taxon>
        <taxon>Actinomycetes</taxon>
        <taxon>Pseudonocardiales</taxon>
        <taxon>Pseudonocardiaceae</taxon>
        <taxon>Saccharopolyspora</taxon>
    </lineage>
</organism>
<dbReference type="AlphaFoldDB" id="A0A840NB10"/>
<protein>
    <recommendedName>
        <fullName evidence="2">Peptide deformylase</fullName>
        <shortName evidence="2">PDF</shortName>
        <ecNumber evidence="2">3.5.1.88</ecNumber>
    </recommendedName>
    <alternativeName>
        <fullName evidence="2">Polypeptide deformylase</fullName>
    </alternativeName>
</protein>
<keyword evidence="2" id="KW-0479">Metal-binding</keyword>
<dbReference type="Pfam" id="PF13560">
    <property type="entry name" value="HTH_31"/>
    <property type="match status" value="1"/>
</dbReference>
<feature type="active site" evidence="2">
    <location>
        <position position="484"/>
    </location>
</feature>
<dbReference type="HAMAP" id="MF_00163">
    <property type="entry name" value="Pep_deformylase"/>
    <property type="match status" value="1"/>
</dbReference>
<dbReference type="InterPro" id="IPR001387">
    <property type="entry name" value="Cro/C1-type_HTH"/>
</dbReference>
<dbReference type="SUPFAM" id="SSF47413">
    <property type="entry name" value="lambda repressor-like DNA-binding domains"/>
    <property type="match status" value="1"/>
</dbReference>
<dbReference type="RefSeq" id="WP_343071247.1">
    <property type="nucleotide sequence ID" value="NZ_JACHIV010000001.1"/>
</dbReference>
<evidence type="ECO:0000313" key="5">
    <source>
        <dbReference type="EMBL" id="MBB5068061.1"/>
    </source>
</evidence>
<dbReference type="Proteomes" id="UP000580474">
    <property type="component" value="Unassembled WGS sequence"/>
</dbReference>
<dbReference type="Gene3D" id="3.90.45.10">
    <property type="entry name" value="Peptide deformylase"/>
    <property type="match status" value="1"/>
</dbReference>
<dbReference type="InterPro" id="IPR023635">
    <property type="entry name" value="Peptide_deformylase"/>
</dbReference>
<comment type="caution">
    <text evidence="5">The sequence shown here is derived from an EMBL/GenBank/DDBJ whole genome shotgun (WGS) entry which is preliminary data.</text>
</comment>
<dbReference type="GO" id="GO:0006412">
    <property type="term" value="P:translation"/>
    <property type="evidence" value="ECO:0007669"/>
    <property type="project" value="UniProtKB-UniRule"/>
</dbReference>